<dbReference type="AlphaFoldDB" id="A0A0S2I291"/>
<dbReference type="EMBL" id="CP013118">
    <property type="protein sequence ID" value="ALO16430.1"/>
    <property type="molecule type" value="Genomic_DNA"/>
</dbReference>
<evidence type="ECO:0000313" key="2">
    <source>
        <dbReference type="Proteomes" id="UP000064893"/>
    </source>
</evidence>
<dbReference type="Proteomes" id="UP000064893">
    <property type="component" value="Chromosome"/>
</dbReference>
<proteinExistence type="predicted"/>
<gene>
    <name evidence="1" type="ORF">L21SP5_02810</name>
</gene>
<protein>
    <submittedName>
        <fullName evidence="1">Uncharacterized protein</fullName>
    </submittedName>
</protein>
<dbReference type="KEGG" id="blq:L21SP5_02810"/>
<organism evidence="1 2">
    <name type="scientific">Salinivirga cyanobacteriivorans</name>
    <dbReference type="NCBI Taxonomy" id="1307839"/>
    <lineage>
        <taxon>Bacteria</taxon>
        <taxon>Pseudomonadati</taxon>
        <taxon>Bacteroidota</taxon>
        <taxon>Bacteroidia</taxon>
        <taxon>Bacteroidales</taxon>
        <taxon>Salinivirgaceae</taxon>
        <taxon>Salinivirga</taxon>
    </lineage>
</organism>
<dbReference type="STRING" id="1307839.L21SP5_02810"/>
<keyword evidence="2" id="KW-1185">Reference proteome</keyword>
<sequence precursor="true">MPAGLDALHLHKANGMNRNEVELTGGNYPGLKTDVQ</sequence>
<reference evidence="1 2" key="1">
    <citation type="submission" date="2015-11" db="EMBL/GenBank/DDBJ databases">
        <title>Description and complete genome sequence of a novel strain predominating in hypersaline microbial mats and representing a new family of the Bacteriodetes phylum.</title>
        <authorList>
            <person name="Spring S."/>
            <person name="Bunk B."/>
            <person name="Sproer C."/>
            <person name="Klenk H.-P."/>
        </authorList>
    </citation>
    <scope>NUCLEOTIDE SEQUENCE [LARGE SCALE GENOMIC DNA]</scope>
    <source>
        <strain evidence="1 2">L21-Spi-D4</strain>
    </source>
</reference>
<accession>A0A0S2I291</accession>
<name>A0A0S2I291_9BACT</name>
<evidence type="ECO:0000313" key="1">
    <source>
        <dbReference type="EMBL" id="ALO16430.1"/>
    </source>
</evidence>